<dbReference type="EMBL" id="MDVB01000002">
    <property type="protein sequence ID" value="PIT19057.1"/>
    <property type="molecule type" value="Genomic_DNA"/>
</dbReference>
<comment type="caution">
    <text evidence="2">The sequence shown here is derived from an EMBL/GenBank/DDBJ whole genome shotgun (WGS) entry which is preliminary data.</text>
</comment>
<sequence length="186" mass="22221">MPKNYCVFYVEEPFNEFTAGALIQKDYFYYKQLRTWKSLDALFPFNDVHDKKYDVRDGSDWESVLKPRIRGRLNHADNLILILSEDTFQSRSVKEEIEYGIGYLKLPVIVIYTELREKKDMLVTGKNNVNFKLHYFWNKLPIFKHLKTQVPVLHVPFDKEMVAKALKKNNFVKSSYIRPNNYMLMH</sequence>
<gene>
    <name evidence="2" type="ORF">BGI32_00415</name>
</gene>
<proteinExistence type="predicted"/>
<reference evidence="2 3" key="1">
    <citation type="journal article" date="2017" name="MBio">
        <title>Type VI secretion-mediated competition in the bee gut microbiome.</title>
        <authorList>
            <person name="Steele M.I."/>
            <person name="Kwong W.K."/>
            <person name="Powell J.E."/>
            <person name="Whiteley M."/>
            <person name="Moran N.A."/>
        </authorList>
    </citation>
    <scope>NUCLEOTIDE SEQUENCE [LARGE SCALE GENOMIC DNA]</scope>
    <source>
        <strain evidence="2 3">App2-2</strain>
    </source>
</reference>
<protein>
    <recommendedName>
        <fullName evidence="1">Thoeris protein ThsB TIR-like domain-containing protein</fullName>
    </recommendedName>
</protein>
<dbReference type="Proteomes" id="UP000231293">
    <property type="component" value="Unassembled WGS sequence"/>
</dbReference>
<dbReference type="InterPro" id="IPR015032">
    <property type="entry name" value="ThsB__TIR-like_domain"/>
</dbReference>
<evidence type="ECO:0000313" key="2">
    <source>
        <dbReference type="EMBL" id="PIT19057.1"/>
    </source>
</evidence>
<evidence type="ECO:0000313" key="3">
    <source>
        <dbReference type="Proteomes" id="UP000231293"/>
    </source>
</evidence>
<organism evidence="2 3">
    <name type="scientific">Snodgrassella alvi</name>
    <dbReference type="NCBI Taxonomy" id="1196083"/>
    <lineage>
        <taxon>Bacteria</taxon>
        <taxon>Pseudomonadati</taxon>
        <taxon>Pseudomonadota</taxon>
        <taxon>Betaproteobacteria</taxon>
        <taxon>Neisseriales</taxon>
        <taxon>Neisseriaceae</taxon>
        <taxon>Snodgrassella</taxon>
    </lineage>
</organism>
<dbReference type="Gene3D" id="3.40.50.11200">
    <property type="match status" value="1"/>
</dbReference>
<dbReference type="AlphaFoldDB" id="A0A2N9WWW5"/>
<dbReference type="RefSeq" id="WP_100112958.1">
    <property type="nucleotide sequence ID" value="NZ_MDVB01000002.1"/>
</dbReference>
<feature type="domain" description="Thoeris protein ThsB TIR-like" evidence="1">
    <location>
        <begin position="23"/>
        <end position="116"/>
    </location>
</feature>
<evidence type="ECO:0000259" key="1">
    <source>
        <dbReference type="Pfam" id="PF08937"/>
    </source>
</evidence>
<dbReference type="Pfam" id="PF08937">
    <property type="entry name" value="ThsB_TIR"/>
    <property type="match status" value="1"/>
</dbReference>
<accession>A0A2N9WWW5</accession>
<name>A0A2N9WWW5_9NEIS</name>